<evidence type="ECO:0000313" key="2">
    <source>
        <dbReference type="Proteomes" id="UP000316621"/>
    </source>
</evidence>
<proteinExistence type="predicted"/>
<dbReference type="Gramene" id="RZC69052">
    <property type="protein sequence ID" value="RZC69052"/>
    <property type="gene ID" value="C5167_032163"/>
</dbReference>
<accession>A0A4Y7K9P2</accession>
<organism evidence="1 2">
    <name type="scientific">Papaver somniferum</name>
    <name type="common">Opium poppy</name>
    <dbReference type="NCBI Taxonomy" id="3469"/>
    <lineage>
        <taxon>Eukaryota</taxon>
        <taxon>Viridiplantae</taxon>
        <taxon>Streptophyta</taxon>
        <taxon>Embryophyta</taxon>
        <taxon>Tracheophyta</taxon>
        <taxon>Spermatophyta</taxon>
        <taxon>Magnoliopsida</taxon>
        <taxon>Ranunculales</taxon>
        <taxon>Papaveraceae</taxon>
        <taxon>Papaveroideae</taxon>
        <taxon>Papaver</taxon>
    </lineage>
</organism>
<keyword evidence="2" id="KW-1185">Reference proteome</keyword>
<dbReference type="EMBL" id="CM010721">
    <property type="protein sequence ID" value="RZC69052.1"/>
    <property type="molecule type" value="Genomic_DNA"/>
</dbReference>
<dbReference type="AlphaFoldDB" id="A0A4Y7K9P2"/>
<name>A0A4Y7K9P2_PAPSO</name>
<gene>
    <name evidence="1" type="ORF">C5167_032163</name>
</gene>
<evidence type="ECO:0000313" key="1">
    <source>
        <dbReference type="EMBL" id="RZC69052.1"/>
    </source>
</evidence>
<dbReference type="Proteomes" id="UP000316621">
    <property type="component" value="Chromosome 7"/>
</dbReference>
<sequence length="44" mass="4928">MADYKPKLMHSQMRGNRTLEVKGGKTRGFDAIDATLERDSDCIA</sequence>
<reference evidence="1 2" key="1">
    <citation type="journal article" date="2018" name="Science">
        <title>The opium poppy genome and morphinan production.</title>
        <authorList>
            <person name="Guo L."/>
            <person name="Winzer T."/>
            <person name="Yang X."/>
            <person name="Li Y."/>
            <person name="Ning Z."/>
            <person name="He Z."/>
            <person name="Teodor R."/>
            <person name="Lu Y."/>
            <person name="Bowser T.A."/>
            <person name="Graham I.A."/>
            <person name="Ye K."/>
        </authorList>
    </citation>
    <scope>NUCLEOTIDE SEQUENCE [LARGE SCALE GENOMIC DNA]</scope>
    <source>
        <strain evidence="2">cv. HN1</strain>
        <tissue evidence="1">Leaves</tissue>
    </source>
</reference>
<protein>
    <submittedName>
        <fullName evidence="1">Uncharacterized protein</fullName>
    </submittedName>
</protein>